<proteinExistence type="predicted"/>
<evidence type="ECO:0008006" key="4">
    <source>
        <dbReference type="Google" id="ProtNLM"/>
    </source>
</evidence>
<dbReference type="SUPFAM" id="SSF103473">
    <property type="entry name" value="MFS general substrate transporter"/>
    <property type="match status" value="2"/>
</dbReference>
<accession>A0A8J2WCU3</accession>
<dbReference type="InterPro" id="IPR050327">
    <property type="entry name" value="Proton-linked_MCT"/>
</dbReference>
<dbReference type="Proteomes" id="UP000789390">
    <property type="component" value="Unassembled WGS sequence"/>
</dbReference>
<dbReference type="PANTHER" id="PTHR11360:SF286">
    <property type="entry name" value="GH22266P"/>
    <property type="match status" value="1"/>
</dbReference>
<comment type="caution">
    <text evidence="2">The sequence shown here is derived from an EMBL/GenBank/DDBJ whole genome shotgun (WGS) entry which is preliminary data.</text>
</comment>
<feature type="transmembrane region" description="Helical" evidence="1">
    <location>
        <begin position="166"/>
        <end position="190"/>
    </location>
</feature>
<keyword evidence="1" id="KW-0812">Transmembrane</keyword>
<evidence type="ECO:0000256" key="1">
    <source>
        <dbReference type="SAM" id="Phobius"/>
    </source>
</evidence>
<feature type="transmembrane region" description="Helical" evidence="1">
    <location>
        <begin position="66"/>
        <end position="86"/>
    </location>
</feature>
<feature type="transmembrane region" description="Helical" evidence="1">
    <location>
        <begin position="98"/>
        <end position="120"/>
    </location>
</feature>
<dbReference type="PANTHER" id="PTHR11360">
    <property type="entry name" value="MONOCARBOXYLATE TRANSPORTER"/>
    <property type="match status" value="1"/>
</dbReference>
<dbReference type="OrthoDB" id="2213137at2759"/>
<dbReference type="AlphaFoldDB" id="A0A8J2WCU3"/>
<evidence type="ECO:0000313" key="3">
    <source>
        <dbReference type="Proteomes" id="UP000789390"/>
    </source>
</evidence>
<feature type="transmembrane region" description="Helical" evidence="1">
    <location>
        <begin position="132"/>
        <end position="154"/>
    </location>
</feature>
<feature type="transmembrane region" description="Helical" evidence="1">
    <location>
        <begin position="33"/>
        <end position="54"/>
    </location>
</feature>
<feature type="transmembrane region" description="Helical" evidence="1">
    <location>
        <begin position="199"/>
        <end position="218"/>
    </location>
</feature>
<reference evidence="2" key="1">
    <citation type="submission" date="2021-11" db="EMBL/GenBank/DDBJ databases">
        <authorList>
            <person name="Schell T."/>
        </authorList>
    </citation>
    <scope>NUCLEOTIDE SEQUENCE</scope>
    <source>
        <strain evidence="2">M5</strain>
    </source>
</reference>
<keyword evidence="3" id="KW-1185">Reference proteome</keyword>
<dbReference type="Gene3D" id="1.20.1250.20">
    <property type="entry name" value="MFS general substrate transporter like domains"/>
    <property type="match status" value="1"/>
</dbReference>
<organism evidence="2 3">
    <name type="scientific">Daphnia galeata</name>
    <dbReference type="NCBI Taxonomy" id="27404"/>
    <lineage>
        <taxon>Eukaryota</taxon>
        <taxon>Metazoa</taxon>
        <taxon>Ecdysozoa</taxon>
        <taxon>Arthropoda</taxon>
        <taxon>Crustacea</taxon>
        <taxon>Branchiopoda</taxon>
        <taxon>Diplostraca</taxon>
        <taxon>Cladocera</taxon>
        <taxon>Anomopoda</taxon>
        <taxon>Daphniidae</taxon>
        <taxon>Daphnia</taxon>
    </lineage>
</organism>
<sequence length="226" mass="24629">MNSERSRQRNKEKENLAEEDEYTIVPPDGGGDLYFTLGLLFGVAVCLVFTPIIVNISFYFNKKRALATGIAICGSGAGTFVFVPVVNALLETNALRGTFLILVSVLFLNNIGLSMSGLLIIACPLCISYYQLLMVSITLGLFTSCTAVTRPILLGELLGLENVNNAYGFMLVFSGVATLFGTLMAMVYYYDTSGDYHNAFYLAGSSILLSALLCYPLGKINRWEKS</sequence>
<dbReference type="EMBL" id="CAKKLH010000019">
    <property type="protein sequence ID" value="CAH0099432.1"/>
    <property type="molecule type" value="Genomic_DNA"/>
</dbReference>
<dbReference type="InterPro" id="IPR036259">
    <property type="entry name" value="MFS_trans_sf"/>
</dbReference>
<keyword evidence="1" id="KW-1133">Transmembrane helix</keyword>
<dbReference type="GO" id="GO:0008028">
    <property type="term" value="F:monocarboxylic acid transmembrane transporter activity"/>
    <property type="evidence" value="ECO:0007669"/>
    <property type="project" value="TreeGrafter"/>
</dbReference>
<evidence type="ECO:0000313" key="2">
    <source>
        <dbReference type="EMBL" id="CAH0099432.1"/>
    </source>
</evidence>
<protein>
    <recommendedName>
        <fullName evidence="4">Major facilitator superfamily (MFS) profile domain-containing protein</fullName>
    </recommendedName>
</protein>
<keyword evidence="1" id="KW-0472">Membrane</keyword>
<gene>
    <name evidence="2" type="ORF">DGAL_LOCUS1566</name>
</gene>
<name>A0A8J2WCU3_9CRUS</name>